<keyword evidence="2" id="KW-1185">Reference proteome</keyword>
<evidence type="ECO:0000313" key="1">
    <source>
        <dbReference type="EMBL" id="VTJ70316.1"/>
    </source>
</evidence>
<dbReference type="PANTHER" id="PTHR15977">
    <property type="entry name" value="CILIA- AND FLAGELLA-ASSOCIATED PROTEIN 46"/>
    <property type="match status" value="1"/>
</dbReference>
<organism evidence="1 2">
    <name type="scientific">Marmota monax</name>
    <name type="common">Woodchuck</name>
    <dbReference type="NCBI Taxonomy" id="9995"/>
    <lineage>
        <taxon>Eukaryota</taxon>
        <taxon>Metazoa</taxon>
        <taxon>Chordata</taxon>
        <taxon>Craniata</taxon>
        <taxon>Vertebrata</taxon>
        <taxon>Euteleostomi</taxon>
        <taxon>Mammalia</taxon>
        <taxon>Eutheria</taxon>
        <taxon>Euarchontoglires</taxon>
        <taxon>Glires</taxon>
        <taxon>Rodentia</taxon>
        <taxon>Sciuromorpha</taxon>
        <taxon>Sciuridae</taxon>
        <taxon>Xerinae</taxon>
        <taxon>Marmotini</taxon>
        <taxon>Marmota</taxon>
    </lineage>
</organism>
<dbReference type="EMBL" id="CABDUW010000503">
    <property type="protein sequence ID" value="VTJ70316.1"/>
    <property type="molecule type" value="Genomic_DNA"/>
</dbReference>
<dbReference type="GO" id="GO:0035082">
    <property type="term" value="P:axoneme assembly"/>
    <property type="evidence" value="ECO:0007669"/>
    <property type="project" value="InterPro"/>
</dbReference>
<protein>
    <recommendedName>
        <fullName evidence="3">Cilia- and flagella-associated protein 46</fullName>
    </recommendedName>
</protein>
<sequence length="610" mass="67372">MLKRTLAHSVLAQLESLQPLSAGCVEIRAQLLGLAGRALHLLAMQADPLPPYFCWEDGFSVGAKLSRLRSLEQEAENKSAKAFLRDLPAFRAAPEGNCKKGESLRRRMVLAQRYLAQTSEVLLQCLQVALDRGLLGLAAAASLEMVECIGTLDPVATCQFLALSQSCTASEVMRGILSTAAANTSSSQLAALLQLRHQLQLQDRTSASLLASVEQRLATISKAWQNLCVTEQHFNLLHKIPPTYRVLFLHHSQDRTRLYGAAYERPKYQPSAKGKVQEVGGHCKVIRVTVNPAALSDLLASAQQSYEQMQDQIFSEDTTQNTGMVRPQVREPAQPEGPSNVILVADKHLLELPLEGLSVLQEGAASSVSREFSLQMLFNRLHRAEPEVKKEGRSRDFKRKSPTKKGVKGVLRVIPPDCITIDSDGFSQAEWEQALSSCRGFFFYGMESFLSHTLVERLVAMNLPDCQMMVLLHLTRSYESLQRHREVSESKSTSQLSLEKPVQTAILLSLVGVQSIVANQWPTSLQDNALRASILWDNLLALGTPIGKTVRLLQKMESSEVAEPGKAAPVHLPRPSLLQFYSPTCLCHWAQPPGLVVSLEPCRDRCPCLC</sequence>
<dbReference type="Proteomes" id="UP000335636">
    <property type="component" value="Unassembled WGS sequence"/>
</dbReference>
<proteinExistence type="predicted"/>
<reference evidence="1" key="1">
    <citation type="submission" date="2019-04" db="EMBL/GenBank/DDBJ databases">
        <authorList>
            <person name="Alioto T."/>
            <person name="Alioto T."/>
        </authorList>
    </citation>
    <scope>NUCLEOTIDE SEQUENCE [LARGE SCALE GENOMIC DNA]</scope>
</reference>
<name>A0A5E4BM37_MARMO</name>
<dbReference type="GO" id="GO:0060294">
    <property type="term" value="P:cilium movement involved in cell motility"/>
    <property type="evidence" value="ECO:0007669"/>
    <property type="project" value="InterPro"/>
</dbReference>
<gene>
    <name evidence="1" type="ORF">MONAX_5E031883</name>
</gene>
<evidence type="ECO:0000313" key="2">
    <source>
        <dbReference type="Proteomes" id="UP000335636"/>
    </source>
</evidence>
<dbReference type="InterPro" id="IPR039586">
    <property type="entry name" value="CFAP46"/>
</dbReference>
<comment type="caution">
    <text evidence="1">The sequence shown here is derived from an EMBL/GenBank/DDBJ whole genome shotgun (WGS) entry which is preliminary data.</text>
</comment>
<dbReference type="AlphaFoldDB" id="A0A5E4BM37"/>
<accession>A0A5E4BM37</accession>
<dbReference type="PANTHER" id="PTHR15977:SF15">
    <property type="entry name" value="CILIA- AND FLAGELLA-ASSOCIATED PROTEIN 46"/>
    <property type="match status" value="1"/>
</dbReference>
<evidence type="ECO:0008006" key="3">
    <source>
        <dbReference type="Google" id="ProtNLM"/>
    </source>
</evidence>